<dbReference type="InterPro" id="IPR035874">
    <property type="entry name" value="IDS"/>
</dbReference>
<evidence type="ECO:0000313" key="8">
    <source>
        <dbReference type="EMBL" id="TNJ46018.1"/>
    </source>
</evidence>
<comment type="similarity">
    <text evidence="2">Belongs to the sulfatase family.</text>
</comment>
<evidence type="ECO:0000313" key="9">
    <source>
        <dbReference type="Proteomes" id="UP000308713"/>
    </source>
</evidence>
<dbReference type="CDD" id="cd16030">
    <property type="entry name" value="iduronate-2-sulfatase"/>
    <property type="match status" value="1"/>
</dbReference>
<gene>
    <name evidence="8" type="ORF">FGF67_03205</name>
</gene>
<dbReference type="SUPFAM" id="SSF53649">
    <property type="entry name" value="Alkaline phosphatase-like"/>
    <property type="match status" value="1"/>
</dbReference>
<keyword evidence="9" id="KW-1185">Reference proteome</keyword>
<comment type="cofactor">
    <cofactor evidence="1">
        <name>Ca(2+)</name>
        <dbReference type="ChEBI" id="CHEBI:29108"/>
    </cofactor>
</comment>
<dbReference type="InterPro" id="IPR024607">
    <property type="entry name" value="Sulfatase_CS"/>
</dbReference>
<dbReference type="PANTHER" id="PTHR45953">
    <property type="entry name" value="IDURONATE 2-SULFATASE"/>
    <property type="match status" value="1"/>
</dbReference>
<dbReference type="PROSITE" id="PS51257">
    <property type="entry name" value="PROKAR_LIPOPROTEIN"/>
    <property type="match status" value="1"/>
</dbReference>
<evidence type="ECO:0000256" key="2">
    <source>
        <dbReference type="ARBA" id="ARBA00008779"/>
    </source>
</evidence>
<dbReference type="InterPro" id="IPR017850">
    <property type="entry name" value="Alkaline_phosphatase_core_sf"/>
</dbReference>
<feature type="domain" description="Sulfatase N-terminal" evidence="7">
    <location>
        <begin position="48"/>
        <end position="416"/>
    </location>
</feature>
<evidence type="ECO:0000259" key="7">
    <source>
        <dbReference type="Pfam" id="PF00884"/>
    </source>
</evidence>
<dbReference type="PANTHER" id="PTHR45953:SF1">
    <property type="entry name" value="IDURONATE 2-SULFATASE"/>
    <property type="match status" value="1"/>
</dbReference>
<dbReference type="PROSITE" id="PS00523">
    <property type="entry name" value="SULFATASE_1"/>
    <property type="match status" value="1"/>
</dbReference>
<dbReference type="Gene3D" id="3.40.720.10">
    <property type="entry name" value="Alkaline Phosphatase, subunit A"/>
    <property type="match status" value="1"/>
</dbReference>
<keyword evidence="5" id="KW-0378">Hydrolase</keyword>
<dbReference type="GO" id="GO:0005737">
    <property type="term" value="C:cytoplasm"/>
    <property type="evidence" value="ECO:0007669"/>
    <property type="project" value="TreeGrafter"/>
</dbReference>
<evidence type="ECO:0000256" key="6">
    <source>
        <dbReference type="ARBA" id="ARBA00022837"/>
    </source>
</evidence>
<accession>A0A5C4SP12</accession>
<dbReference type="AlphaFoldDB" id="A0A5C4SP12"/>
<evidence type="ECO:0000256" key="5">
    <source>
        <dbReference type="ARBA" id="ARBA00022801"/>
    </source>
</evidence>
<evidence type="ECO:0000256" key="4">
    <source>
        <dbReference type="ARBA" id="ARBA00022729"/>
    </source>
</evidence>
<organism evidence="8 9">
    <name type="scientific">Allotamlana fucoidanivorans</name>
    <dbReference type="NCBI Taxonomy" id="2583814"/>
    <lineage>
        <taxon>Bacteria</taxon>
        <taxon>Pseudomonadati</taxon>
        <taxon>Bacteroidota</taxon>
        <taxon>Flavobacteriia</taxon>
        <taxon>Flavobacteriales</taxon>
        <taxon>Flavobacteriaceae</taxon>
        <taxon>Allotamlana</taxon>
    </lineage>
</organism>
<comment type="caution">
    <text evidence="8">The sequence shown here is derived from an EMBL/GenBank/DDBJ whole genome shotgun (WGS) entry which is preliminary data.</text>
</comment>
<evidence type="ECO:0000256" key="3">
    <source>
        <dbReference type="ARBA" id="ARBA00022723"/>
    </source>
</evidence>
<proteinExistence type="inferred from homology"/>
<keyword evidence="3" id="KW-0479">Metal-binding</keyword>
<keyword evidence="4" id="KW-0732">Signal</keyword>
<keyword evidence="6" id="KW-0106">Calcium</keyword>
<dbReference type="Proteomes" id="UP000308713">
    <property type="component" value="Unassembled WGS sequence"/>
</dbReference>
<sequence length="577" mass="66078">MLAIKNLHIKTSVFLATLFIILFYGCNTTQNKRVLVHSSKSADKTNYNILFIAVDDLNDWLGFMGKEEMITPNFDELASRGVSFNKAYCAAPLCSPSRASVFTGIYPFNSDLYTNSDSIESRPDLTTIPKYFQQNGYTILGAGKLFHQTTDYAKSHFDYLGPDTCVSGGPFVDGEINSRLQNPVHEVNRGPGKLKAILPLNRMTNDRPYNKYNTFDWGPLDISDDQMQDGKIANWGVEQLKKEYSTPFFLGLGFFRPHQPLFAPKKYHDLYPPKHVKLPEINENDLDDLSDTGRDFSLLAGTSGTHKTVLKHNQWQDAVSSYMASITFIDTQLGKIIKALDNSNYADNTFIVLFSDHGWQLGEKQHWGKWTGWYRSQRVPLIIVPPKQMNLAGFEAGMKSQQVVSLIDIFPTLLDLHTNNSKTNLDGKSLIPYLSKATPIDHNRFVTSTFGLGNSAIIDNDWYYIHYFDGSDELYSLQNDPHQFFNLANKPKYKKIREKIYKTLPEYPEVKHFVRMGRWKAIIFKDKMRKNKLFDIKGQSGIMENNNLIDKRRDVFNDILLKIKKMKSPKKYINILS</sequence>
<dbReference type="EMBL" id="VDCS01000003">
    <property type="protein sequence ID" value="TNJ46018.1"/>
    <property type="molecule type" value="Genomic_DNA"/>
</dbReference>
<dbReference type="GO" id="GO:0004423">
    <property type="term" value="F:iduronate-2-sulfatase activity"/>
    <property type="evidence" value="ECO:0007669"/>
    <property type="project" value="InterPro"/>
</dbReference>
<dbReference type="Pfam" id="PF00884">
    <property type="entry name" value="Sulfatase"/>
    <property type="match status" value="1"/>
</dbReference>
<dbReference type="GO" id="GO:0046872">
    <property type="term" value="F:metal ion binding"/>
    <property type="evidence" value="ECO:0007669"/>
    <property type="project" value="UniProtKB-KW"/>
</dbReference>
<name>A0A5C4SP12_9FLAO</name>
<dbReference type="InterPro" id="IPR000917">
    <property type="entry name" value="Sulfatase_N"/>
</dbReference>
<protein>
    <submittedName>
        <fullName evidence="8">Sulfatase</fullName>
    </submittedName>
</protein>
<evidence type="ECO:0000256" key="1">
    <source>
        <dbReference type="ARBA" id="ARBA00001913"/>
    </source>
</evidence>
<reference evidence="8 9" key="1">
    <citation type="submission" date="2019-05" db="EMBL/GenBank/DDBJ databases">
        <title>Tamlana fucoidanivorans sp. nov., isolated from the surface of algae collected from Fujian province in China.</title>
        <authorList>
            <person name="Li J."/>
        </authorList>
    </citation>
    <scope>NUCLEOTIDE SEQUENCE [LARGE SCALE GENOMIC DNA]</scope>
    <source>
        <strain evidence="8 9">CW2-9</strain>
    </source>
</reference>